<evidence type="ECO:0000256" key="1">
    <source>
        <dbReference type="SAM" id="MobiDB-lite"/>
    </source>
</evidence>
<feature type="region of interest" description="Disordered" evidence="1">
    <location>
        <begin position="259"/>
        <end position="279"/>
    </location>
</feature>
<feature type="region of interest" description="Disordered" evidence="1">
    <location>
        <begin position="1"/>
        <end position="41"/>
    </location>
</feature>
<protein>
    <submittedName>
        <fullName evidence="2">Uncharacterized protein</fullName>
    </submittedName>
</protein>
<organism evidence="2 3">
    <name type="scientific">Calicophoron daubneyi</name>
    <name type="common">Rumen fluke</name>
    <name type="synonym">Paramphistomum daubneyi</name>
    <dbReference type="NCBI Taxonomy" id="300641"/>
    <lineage>
        <taxon>Eukaryota</taxon>
        <taxon>Metazoa</taxon>
        <taxon>Spiralia</taxon>
        <taxon>Lophotrochozoa</taxon>
        <taxon>Platyhelminthes</taxon>
        <taxon>Trematoda</taxon>
        <taxon>Digenea</taxon>
        <taxon>Plagiorchiida</taxon>
        <taxon>Pronocephalata</taxon>
        <taxon>Paramphistomoidea</taxon>
        <taxon>Paramphistomidae</taxon>
        <taxon>Calicophoron</taxon>
    </lineage>
</organism>
<feature type="region of interest" description="Disordered" evidence="1">
    <location>
        <begin position="192"/>
        <end position="216"/>
    </location>
</feature>
<sequence>MSGCARWHNKSAGQRRQEGRSSPSAHRIEEDQQISANSERDLSPDVHNWALKAGVIPIEPALHIYLSPSSDFRGREFQPITSSISPDRRSAPIGQPTTTGPYTNISYGVSWSTRKPAWSVKGPEIYKALNSSPKVFTSIQMLVSHWFERNSKKIDSHPPESTESLEDREHLVSVKHLDLCCAKKNDYYKRRKSGERTIHDQRRERRNRERTTKLTEEDGIQQKANPVELKKRVTAVGRTHLMTNTSQCTFGRTQMRCDPSFQPTSSSVSQSEAHGDRSVRDLRKASGDRPLLSQQHSGYVATNQNLTSRCNTDRFILYNKSGVRTSTTGSGWRPGPHTTWCTISGRQFSRNFWEVGRACELASPQPGILNSTLAHPGLDRLSDRRKKMREVQTSNTAKSIIHPHGHEGLYLPANTKRIRRNSIAVSAVQYSRRNAEGKLVTGTSIEQLSNVFKQLHHAGYYSSLPVLTEQTFLPRK</sequence>
<dbReference type="EMBL" id="CAXLJL010000401">
    <property type="protein sequence ID" value="CAL5137472.1"/>
    <property type="molecule type" value="Genomic_DNA"/>
</dbReference>
<accession>A0AAV2TJ30</accession>
<feature type="region of interest" description="Disordered" evidence="1">
    <location>
        <begin position="77"/>
        <end position="99"/>
    </location>
</feature>
<comment type="caution">
    <text evidence="2">The sequence shown here is derived from an EMBL/GenBank/DDBJ whole genome shotgun (WGS) entry which is preliminary data.</text>
</comment>
<dbReference type="Proteomes" id="UP001497525">
    <property type="component" value="Unassembled WGS sequence"/>
</dbReference>
<proteinExistence type="predicted"/>
<name>A0AAV2TJ30_CALDB</name>
<feature type="compositionally biased region" description="Low complexity" evidence="1">
    <location>
        <begin position="259"/>
        <end position="271"/>
    </location>
</feature>
<reference evidence="2" key="1">
    <citation type="submission" date="2024-06" db="EMBL/GenBank/DDBJ databases">
        <authorList>
            <person name="Liu X."/>
            <person name="Lenzi L."/>
            <person name="Haldenby T S."/>
            <person name="Uol C."/>
        </authorList>
    </citation>
    <scope>NUCLEOTIDE SEQUENCE</scope>
</reference>
<evidence type="ECO:0000313" key="2">
    <source>
        <dbReference type="EMBL" id="CAL5137472.1"/>
    </source>
</evidence>
<evidence type="ECO:0000313" key="3">
    <source>
        <dbReference type="Proteomes" id="UP001497525"/>
    </source>
</evidence>
<dbReference type="AlphaFoldDB" id="A0AAV2TJ30"/>
<gene>
    <name evidence="2" type="ORF">CDAUBV1_LOCUS11783</name>
</gene>